<feature type="non-terminal residue" evidence="4">
    <location>
        <position position="1"/>
    </location>
</feature>
<feature type="region of interest" description="Disordered" evidence="2">
    <location>
        <begin position="437"/>
        <end position="564"/>
    </location>
</feature>
<comment type="caution">
    <text evidence="4">The sequence shown here is derived from an EMBL/GenBank/DDBJ whole genome shotgun (WGS) entry which is preliminary data.</text>
</comment>
<dbReference type="Proteomes" id="UP000579685">
    <property type="component" value="Unassembled WGS sequence"/>
</dbReference>
<organism evidence="4 5">
    <name type="scientific">Phainopepla nitens</name>
    <name type="common">Phainopepla</name>
    <dbReference type="NCBI Taxonomy" id="161653"/>
    <lineage>
        <taxon>Eukaryota</taxon>
        <taxon>Metazoa</taxon>
        <taxon>Chordata</taxon>
        <taxon>Craniata</taxon>
        <taxon>Vertebrata</taxon>
        <taxon>Euteleostomi</taxon>
        <taxon>Archelosauria</taxon>
        <taxon>Archosauria</taxon>
        <taxon>Dinosauria</taxon>
        <taxon>Saurischia</taxon>
        <taxon>Theropoda</taxon>
        <taxon>Coelurosauria</taxon>
        <taxon>Aves</taxon>
        <taxon>Neognathae</taxon>
        <taxon>Neoaves</taxon>
        <taxon>Telluraves</taxon>
        <taxon>Australaves</taxon>
        <taxon>Passeriformes</taxon>
        <taxon>Bombycillidae</taxon>
        <taxon>Phainopepla</taxon>
    </lineage>
</organism>
<feature type="region of interest" description="Disordered" evidence="2">
    <location>
        <begin position="395"/>
        <end position="423"/>
    </location>
</feature>
<dbReference type="PANTHER" id="PTHR31997">
    <property type="entry name" value="AGAP003710-PA"/>
    <property type="match status" value="1"/>
</dbReference>
<keyword evidence="5" id="KW-1185">Reference proteome</keyword>
<feature type="region of interest" description="Disordered" evidence="2">
    <location>
        <begin position="353"/>
        <end position="381"/>
    </location>
</feature>
<accession>A0A7L1U6R8</accession>
<dbReference type="AlphaFoldDB" id="A0A7L1U6R8"/>
<dbReference type="PANTHER" id="PTHR31997:SF2">
    <property type="entry name" value="PROTEIN FAM149A"/>
    <property type="match status" value="1"/>
</dbReference>
<feature type="compositionally biased region" description="Polar residues" evidence="2">
    <location>
        <begin position="457"/>
        <end position="472"/>
    </location>
</feature>
<sequence>LPSVFARNVQEAIDNYTRETPSPLSSSGCTTPTELNNSWSGINSYTTSLSTERSSVYSWRDDEFDKANTQRVQQLFWEIDEMLFEGKVTSQTENLQAECADWVEQFPHIRVLGKQLLVPKDEGFQHFQSSNDAQVDTKCVPGLLECTGQTKELCISGSKLIPAASPVHTSLDSSSTGISASDSAAYSFLEEEIYDEDGKIEEYLAFDNKELEDEIWDQKKMHLSEKRCKRGIPPVSPNACIKDAVASEVFDHIWSNVIGILEELIKKNWETSIPECDQQIEKLKTITAKLPHLPVIQITAEAGTVPISRGSEARSVSFGAHSVSAQVYRFSSNLCNELKGVMTIQAKPLQQRHAATAERIQNEQEDKQHGISSSAPNSAQARLGRISDNSILSSSPALQASSRKLPRLPSLTSDQPCSEAPNMHSEEICKGMKLVGSSSARVPATRSKLPPIKSEAVEQSVSVPRKQQSSPQERFAHSRVSSAVAGRTEQQPLRGKTVTVDPFSRPNTTHTFRRDTPQKKSLTPIDFADHRRSGQGFLITGSQNYSRSFQRNPPTSRKRFQIAS</sequence>
<reference evidence="4 5" key="1">
    <citation type="submission" date="2019-09" db="EMBL/GenBank/DDBJ databases">
        <title>Bird 10,000 Genomes (B10K) Project - Family phase.</title>
        <authorList>
            <person name="Zhang G."/>
        </authorList>
    </citation>
    <scope>NUCLEOTIDE SEQUENCE [LARGE SCALE GENOMIC DNA]</scope>
    <source>
        <strain evidence="4">B10K-DU-002-32</strain>
        <tissue evidence="4">Muscle</tissue>
    </source>
</reference>
<gene>
    <name evidence="4" type="primary">Fam149a</name>
    <name evidence="4" type="ORF">PHANIT_R04981</name>
</gene>
<evidence type="ECO:0000256" key="1">
    <source>
        <dbReference type="ARBA" id="ARBA00008309"/>
    </source>
</evidence>
<proteinExistence type="inferred from homology"/>
<dbReference type="InterPro" id="IPR039630">
    <property type="entry name" value="FAM149"/>
</dbReference>
<feature type="compositionally biased region" description="Basic and acidic residues" evidence="2">
    <location>
        <begin position="360"/>
        <end position="369"/>
    </location>
</feature>
<dbReference type="Pfam" id="PF12516">
    <property type="entry name" value="DUF3719"/>
    <property type="match status" value="1"/>
</dbReference>
<evidence type="ECO:0000256" key="2">
    <source>
        <dbReference type="SAM" id="MobiDB-lite"/>
    </source>
</evidence>
<evidence type="ECO:0000259" key="3">
    <source>
        <dbReference type="Pfam" id="PF12516"/>
    </source>
</evidence>
<feature type="non-terminal residue" evidence="4">
    <location>
        <position position="564"/>
    </location>
</feature>
<dbReference type="EMBL" id="VXBQ01010611">
    <property type="protein sequence ID" value="NXO69311.1"/>
    <property type="molecule type" value="Genomic_DNA"/>
</dbReference>
<dbReference type="InterPro" id="IPR022194">
    <property type="entry name" value="DUF3719"/>
</dbReference>
<comment type="similarity">
    <text evidence="1">Belongs to the FAM149 family.</text>
</comment>
<feature type="domain" description="DUF3719" evidence="3">
    <location>
        <begin position="82"/>
        <end position="141"/>
    </location>
</feature>
<evidence type="ECO:0000313" key="4">
    <source>
        <dbReference type="EMBL" id="NXO69311.1"/>
    </source>
</evidence>
<evidence type="ECO:0000313" key="5">
    <source>
        <dbReference type="Proteomes" id="UP000579685"/>
    </source>
</evidence>
<feature type="compositionally biased region" description="Polar residues" evidence="2">
    <location>
        <begin position="370"/>
        <end position="380"/>
    </location>
</feature>
<feature type="compositionally biased region" description="Polar residues" evidence="2">
    <location>
        <begin position="540"/>
        <end position="555"/>
    </location>
</feature>
<protein>
    <submittedName>
        <fullName evidence="4">F149A protein</fullName>
    </submittedName>
</protein>
<name>A0A7L1U6R8_PHANI</name>